<reference evidence="2 3" key="1">
    <citation type="submission" date="2018-03" db="EMBL/GenBank/DDBJ databases">
        <title>Genomic Encyclopedia of Archaeal and Bacterial Type Strains, Phase II (KMG-II): from individual species to whole genera.</title>
        <authorList>
            <person name="Goeker M."/>
        </authorList>
    </citation>
    <scope>NUCLEOTIDE SEQUENCE [LARGE SCALE GENOMIC DNA]</scope>
    <source>
        <strain evidence="2 3">DSM 28229</strain>
    </source>
</reference>
<dbReference type="InterPro" id="IPR015947">
    <property type="entry name" value="PUA-like_sf"/>
</dbReference>
<feature type="domain" description="Lon N-terminal" evidence="1">
    <location>
        <begin position="4"/>
        <end position="181"/>
    </location>
</feature>
<dbReference type="AlphaFoldDB" id="A0A315ZCS9"/>
<dbReference type="InterPro" id="IPR003111">
    <property type="entry name" value="Lon_prtase_N"/>
</dbReference>
<dbReference type="PANTHER" id="PTHR46732:SF8">
    <property type="entry name" value="ATP-DEPENDENT PROTEASE LA (LON) DOMAIN PROTEIN"/>
    <property type="match status" value="1"/>
</dbReference>
<dbReference type="RefSeq" id="WP_109617896.1">
    <property type="nucleotide sequence ID" value="NZ_QGDO01000002.1"/>
</dbReference>
<evidence type="ECO:0000313" key="2">
    <source>
        <dbReference type="EMBL" id="PWJ43386.1"/>
    </source>
</evidence>
<evidence type="ECO:0000313" key="3">
    <source>
        <dbReference type="Proteomes" id="UP000245535"/>
    </source>
</evidence>
<name>A0A315ZCS9_SEDFL</name>
<organism evidence="2 3">
    <name type="scientific">Sediminitomix flava</name>
    <dbReference type="NCBI Taxonomy" id="379075"/>
    <lineage>
        <taxon>Bacteria</taxon>
        <taxon>Pseudomonadati</taxon>
        <taxon>Bacteroidota</taxon>
        <taxon>Cytophagia</taxon>
        <taxon>Cytophagales</taxon>
        <taxon>Flammeovirgaceae</taxon>
        <taxon>Sediminitomix</taxon>
    </lineage>
</organism>
<protein>
    <recommendedName>
        <fullName evidence="1">Lon N-terminal domain-containing protein</fullName>
    </recommendedName>
</protein>
<comment type="caution">
    <text evidence="2">The sequence shown here is derived from an EMBL/GenBank/DDBJ whole genome shotgun (WGS) entry which is preliminary data.</text>
</comment>
<dbReference type="SMART" id="SM00464">
    <property type="entry name" value="LON"/>
    <property type="match status" value="1"/>
</dbReference>
<dbReference type="OrthoDB" id="25394at2"/>
<dbReference type="Gene3D" id="2.30.130.40">
    <property type="entry name" value="LON domain-like"/>
    <property type="match status" value="1"/>
</dbReference>
<dbReference type="PANTHER" id="PTHR46732">
    <property type="entry name" value="ATP-DEPENDENT PROTEASE LA (LON) DOMAIN PROTEIN"/>
    <property type="match status" value="1"/>
</dbReference>
<dbReference type="Pfam" id="PF02190">
    <property type="entry name" value="LON_substr_bdg"/>
    <property type="match status" value="1"/>
</dbReference>
<gene>
    <name evidence="2" type="ORF">BC781_102947</name>
</gene>
<proteinExistence type="predicted"/>
<dbReference type="Proteomes" id="UP000245535">
    <property type="component" value="Unassembled WGS sequence"/>
</dbReference>
<sequence>MSDKIAFFPLNLVVFPGEKLNLHIFEPRYKQLIKDCINQEIEFGIPTYLDGSIKRFGTLMRIESIVNEYPDGRMDISTIGTRIFRAQEFINPIENKLYSGGKVIWVEDNDFVDDASKRKLVKDARELFELMGIEVEVDDSQPYLSYKLGHKVGLSTSQEYQLLTLENEKSRVDFLLDFIERALPYIKEVERTKLRVKMNGHFKNLDPLKF</sequence>
<evidence type="ECO:0000259" key="1">
    <source>
        <dbReference type="SMART" id="SM00464"/>
    </source>
</evidence>
<keyword evidence="3" id="KW-1185">Reference proteome</keyword>
<accession>A0A315ZCS9</accession>
<dbReference type="InterPro" id="IPR046336">
    <property type="entry name" value="Lon_prtase_N_sf"/>
</dbReference>
<dbReference type="SUPFAM" id="SSF88697">
    <property type="entry name" value="PUA domain-like"/>
    <property type="match status" value="1"/>
</dbReference>
<dbReference type="EMBL" id="QGDO01000002">
    <property type="protein sequence ID" value="PWJ43386.1"/>
    <property type="molecule type" value="Genomic_DNA"/>
</dbReference>